<name>A0A3E1NIS1_9BACT</name>
<evidence type="ECO:0000256" key="7">
    <source>
        <dbReference type="PROSITE-ProRule" id="PRU01360"/>
    </source>
</evidence>
<evidence type="ECO:0000256" key="2">
    <source>
        <dbReference type="ARBA" id="ARBA00022448"/>
    </source>
</evidence>
<dbReference type="Proteomes" id="UP000261284">
    <property type="component" value="Unassembled WGS sequence"/>
</dbReference>
<keyword evidence="3 7" id="KW-1134">Transmembrane beta strand</keyword>
<dbReference type="SUPFAM" id="SSF49464">
    <property type="entry name" value="Carboxypeptidase regulatory domain-like"/>
    <property type="match status" value="1"/>
</dbReference>
<dbReference type="InterPro" id="IPR037066">
    <property type="entry name" value="Plug_dom_sf"/>
</dbReference>
<dbReference type="InterPro" id="IPR039426">
    <property type="entry name" value="TonB-dep_rcpt-like"/>
</dbReference>
<dbReference type="Gene3D" id="2.170.130.10">
    <property type="entry name" value="TonB-dependent receptor, plug domain"/>
    <property type="match status" value="1"/>
</dbReference>
<comment type="caution">
    <text evidence="10">The sequence shown here is derived from an EMBL/GenBank/DDBJ whole genome shotgun (WGS) entry which is preliminary data.</text>
</comment>
<keyword evidence="5 7" id="KW-0472">Membrane</keyword>
<dbReference type="InterPro" id="IPR008969">
    <property type="entry name" value="CarboxyPept-like_regulatory"/>
</dbReference>
<dbReference type="NCBIfam" id="TIGR04057">
    <property type="entry name" value="SusC_RagA_signa"/>
    <property type="match status" value="1"/>
</dbReference>
<dbReference type="Gene3D" id="2.60.40.1120">
    <property type="entry name" value="Carboxypeptidase-like, regulatory domain"/>
    <property type="match status" value="1"/>
</dbReference>
<dbReference type="Pfam" id="PF07715">
    <property type="entry name" value="Plug"/>
    <property type="match status" value="1"/>
</dbReference>
<keyword evidence="8" id="KW-1133">Transmembrane helix</keyword>
<protein>
    <submittedName>
        <fullName evidence="10">SusC/RagA family TonB-linked outer membrane protein</fullName>
    </submittedName>
</protein>
<dbReference type="InterPro" id="IPR023996">
    <property type="entry name" value="TonB-dep_OMP_SusC/RagA"/>
</dbReference>
<keyword evidence="6 7" id="KW-0998">Cell outer membrane</keyword>
<feature type="domain" description="TonB-dependent receptor plug" evidence="9">
    <location>
        <begin position="242"/>
        <end position="362"/>
    </location>
</feature>
<dbReference type="NCBIfam" id="TIGR04056">
    <property type="entry name" value="OMP_RagA_SusC"/>
    <property type="match status" value="1"/>
</dbReference>
<evidence type="ECO:0000256" key="5">
    <source>
        <dbReference type="ARBA" id="ARBA00023136"/>
    </source>
</evidence>
<comment type="subcellular location">
    <subcellularLocation>
        <location evidence="1 7">Cell outer membrane</location>
        <topology evidence="1 7">Multi-pass membrane protein</topology>
    </subcellularLocation>
</comment>
<dbReference type="PROSITE" id="PS52016">
    <property type="entry name" value="TONB_DEPENDENT_REC_3"/>
    <property type="match status" value="1"/>
</dbReference>
<evidence type="ECO:0000313" key="11">
    <source>
        <dbReference type="Proteomes" id="UP000261284"/>
    </source>
</evidence>
<keyword evidence="4 7" id="KW-0812">Transmembrane</keyword>
<dbReference type="AlphaFoldDB" id="A0A3E1NIS1"/>
<dbReference type="Gene3D" id="2.40.170.20">
    <property type="entry name" value="TonB-dependent receptor, beta-barrel domain"/>
    <property type="match status" value="1"/>
</dbReference>
<dbReference type="InterPro" id="IPR036942">
    <property type="entry name" value="Beta-barrel_TonB_sf"/>
</dbReference>
<reference evidence="10 11" key="1">
    <citation type="submission" date="2018-08" db="EMBL/GenBank/DDBJ databases">
        <title>Chitinophagaceae sp. K23C18032701, a novel bacterium isolated from forest soil.</title>
        <authorList>
            <person name="Wang C."/>
        </authorList>
    </citation>
    <scope>NUCLEOTIDE SEQUENCE [LARGE SCALE GENOMIC DNA]</scope>
    <source>
        <strain evidence="10 11">K23C18032701</strain>
    </source>
</reference>
<accession>A0A3E1NIS1</accession>
<evidence type="ECO:0000256" key="4">
    <source>
        <dbReference type="ARBA" id="ARBA00022692"/>
    </source>
</evidence>
<gene>
    <name evidence="10" type="ORF">DXN05_14165</name>
</gene>
<dbReference type="OrthoDB" id="9768177at2"/>
<organism evidence="10 11">
    <name type="scientific">Deminuibacter soli</name>
    <dbReference type="NCBI Taxonomy" id="2291815"/>
    <lineage>
        <taxon>Bacteria</taxon>
        <taxon>Pseudomonadati</taxon>
        <taxon>Bacteroidota</taxon>
        <taxon>Chitinophagia</taxon>
        <taxon>Chitinophagales</taxon>
        <taxon>Chitinophagaceae</taxon>
        <taxon>Deminuibacter</taxon>
    </lineage>
</organism>
<feature type="transmembrane region" description="Helical" evidence="8">
    <location>
        <begin position="21"/>
        <end position="43"/>
    </location>
</feature>
<evidence type="ECO:0000313" key="10">
    <source>
        <dbReference type="EMBL" id="RFM27835.1"/>
    </source>
</evidence>
<keyword evidence="11" id="KW-1185">Reference proteome</keyword>
<evidence type="ECO:0000259" key="9">
    <source>
        <dbReference type="Pfam" id="PF07715"/>
    </source>
</evidence>
<dbReference type="InterPro" id="IPR023997">
    <property type="entry name" value="TonB-dep_OMP_SusC/RagA_CS"/>
</dbReference>
<dbReference type="GO" id="GO:0009279">
    <property type="term" value="C:cell outer membrane"/>
    <property type="evidence" value="ECO:0007669"/>
    <property type="project" value="UniProtKB-SubCell"/>
</dbReference>
<evidence type="ECO:0000256" key="3">
    <source>
        <dbReference type="ARBA" id="ARBA00022452"/>
    </source>
</evidence>
<dbReference type="RefSeq" id="WP_116847912.1">
    <property type="nucleotide sequence ID" value="NZ_QTJU01000004.1"/>
</dbReference>
<dbReference type="EMBL" id="QTJU01000004">
    <property type="protein sequence ID" value="RFM27835.1"/>
    <property type="molecule type" value="Genomic_DNA"/>
</dbReference>
<sequence>MQSFAHCKTGKPVGSVLFKTFRVIPCVLVLLMLLGIDANARLFGQRITLSLQQVSMPKVFKSIEAQTPYRFLYVSDLIDKNKLVNIDVHDRELEDVLAILFDHTPITYALDGYIVVLRNKYAPKKPDTKVNSLLPPSPVEFFNRYNEPDEIKGIVVSDKGEPIPGATVLIKGSKRATSTKADGTFTFVGENARNATLSVSCIGFIGKDVNMEGNRTVVITLKGTSNMLDEMVVKGYYVTTNRMNTGNVSTVKGEDIAKQPVMDPLSAMQGRVAGLEIDKVNGPYSGALMTVYIRGRNSIASRLEPLYLIDGVPFPVTTTAIGTGAAAINPLNNISMSDIESIEVLKDADATAIYGSRGANGVILITTKKGKGGALRLNVEVNTGGTSPARYAKLLNTQQYLAMRHEAFNNDGKTPGIKDYDINGVWDTTRYTDWQKMLIGNTVHHTDAHASLSGGSAGTQFIVNASYSKDGTPLPGDFPNSKGAVSMNLSHFSTDQRFRMSIGASYMNNLIILPQNDPSYLILLPPDAPAVYDKSENLNWQNSTFINPFARILATSKTVTDNLLSNASLSYRILPGLEAKAGLGYTYIQSTQSNITPLQSLPPSAGTDPTLRVTDYGSRITKTWLIEPQLRYFKKIGNHSVDVLGGLTFQQTSTADNLASGYGYVSDALLGTLSGASVISGVAQLSTLYRYNAVFTRIGYNYKEKYLLNLTARRDGSSRFGPGRQFGNFGAIGGAWIFSNEKFFGNKKAAFSFGKLRLSYGTTGNDGISDYKYLSRYTSLTISYQGVKGLYPTSLFNPDYSWEVNKKFEVGTELGFVKDRILFSASYFSNRSGNQLIGYNLPNFTGFGSVAGNFPAVIQNFGWEFTLNTNNIRNKKVTWTTSLNLTSAGSKLVSFPDLAKSSYASSYIIGKSIQIAKRYHATGVDPLTGVFTFLDVNKDGAISKPADNTTIMERRRQYYGGISNALTYKGFQLDVLLQFVKQTAPTYINSFGAPGMLFPDGTANQPQYVLSRWQKPGDITSIQAFTQSAASAAYKAYINAQASDYVYGDASYIRLKNVSLIYKFPDSWMQHIHIQNLQLYVQAQNLLTITKYRGVDPETQSYFPVLKTITAGIKLTL</sequence>
<dbReference type="Pfam" id="PF13715">
    <property type="entry name" value="CarbopepD_reg_2"/>
    <property type="match status" value="1"/>
</dbReference>
<dbReference type="InterPro" id="IPR012910">
    <property type="entry name" value="Plug_dom"/>
</dbReference>
<evidence type="ECO:0000256" key="6">
    <source>
        <dbReference type="ARBA" id="ARBA00023237"/>
    </source>
</evidence>
<dbReference type="SUPFAM" id="SSF56935">
    <property type="entry name" value="Porins"/>
    <property type="match status" value="1"/>
</dbReference>
<evidence type="ECO:0000256" key="8">
    <source>
        <dbReference type="SAM" id="Phobius"/>
    </source>
</evidence>
<proteinExistence type="inferred from homology"/>
<evidence type="ECO:0000256" key="1">
    <source>
        <dbReference type="ARBA" id="ARBA00004571"/>
    </source>
</evidence>
<comment type="similarity">
    <text evidence="7">Belongs to the TonB-dependent receptor family.</text>
</comment>
<keyword evidence="2 7" id="KW-0813">Transport</keyword>